<proteinExistence type="predicted"/>
<dbReference type="EMBL" id="BGZK01002480">
    <property type="protein sequence ID" value="GBP94247.1"/>
    <property type="molecule type" value="Genomic_DNA"/>
</dbReference>
<protein>
    <submittedName>
        <fullName evidence="2">Uncharacterized protein</fullName>
    </submittedName>
</protein>
<keyword evidence="3" id="KW-1185">Reference proteome</keyword>
<gene>
    <name evidence="2" type="ORF">EVAR_7469_1</name>
</gene>
<feature type="region of interest" description="Disordered" evidence="1">
    <location>
        <begin position="1"/>
        <end position="35"/>
    </location>
</feature>
<sequence>MTISNRALEKSSAGPLCRSNKPRRRPPISRALSPEDTGFASKALFTEPHLIILGHLSNRLSRHEIDVSLRPHSVPVRGHPRVSESGRQGSSASRSAASGQRKRCSPDT</sequence>
<dbReference type="Proteomes" id="UP000299102">
    <property type="component" value="Unassembled WGS sequence"/>
</dbReference>
<name>A0A4C2A5S0_EUMVA</name>
<reference evidence="2 3" key="1">
    <citation type="journal article" date="2019" name="Commun. Biol.">
        <title>The bagworm genome reveals a unique fibroin gene that provides high tensile strength.</title>
        <authorList>
            <person name="Kono N."/>
            <person name="Nakamura H."/>
            <person name="Ohtoshi R."/>
            <person name="Tomita M."/>
            <person name="Numata K."/>
            <person name="Arakawa K."/>
        </authorList>
    </citation>
    <scope>NUCLEOTIDE SEQUENCE [LARGE SCALE GENOMIC DNA]</scope>
</reference>
<evidence type="ECO:0000256" key="1">
    <source>
        <dbReference type="SAM" id="MobiDB-lite"/>
    </source>
</evidence>
<dbReference type="AlphaFoldDB" id="A0A4C2A5S0"/>
<evidence type="ECO:0000313" key="2">
    <source>
        <dbReference type="EMBL" id="GBP94247.1"/>
    </source>
</evidence>
<comment type="caution">
    <text evidence="2">The sequence shown here is derived from an EMBL/GenBank/DDBJ whole genome shotgun (WGS) entry which is preliminary data.</text>
</comment>
<evidence type="ECO:0000313" key="3">
    <source>
        <dbReference type="Proteomes" id="UP000299102"/>
    </source>
</evidence>
<organism evidence="2 3">
    <name type="scientific">Eumeta variegata</name>
    <name type="common">Bagworm moth</name>
    <name type="synonym">Eumeta japonica</name>
    <dbReference type="NCBI Taxonomy" id="151549"/>
    <lineage>
        <taxon>Eukaryota</taxon>
        <taxon>Metazoa</taxon>
        <taxon>Ecdysozoa</taxon>
        <taxon>Arthropoda</taxon>
        <taxon>Hexapoda</taxon>
        <taxon>Insecta</taxon>
        <taxon>Pterygota</taxon>
        <taxon>Neoptera</taxon>
        <taxon>Endopterygota</taxon>
        <taxon>Lepidoptera</taxon>
        <taxon>Glossata</taxon>
        <taxon>Ditrysia</taxon>
        <taxon>Tineoidea</taxon>
        <taxon>Psychidae</taxon>
        <taxon>Oiketicinae</taxon>
        <taxon>Eumeta</taxon>
    </lineage>
</organism>
<accession>A0A4C2A5S0</accession>
<feature type="compositionally biased region" description="Low complexity" evidence="1">
    <location>
        <begin position="85"/>
        <end position="99"/>
    </location>
</feature>
<feature type="region of interest" description="Disordered" evidence="1">
    <location>
        <begin position="69"/>
        <end position="108"/>
    </location>
</feature>